<keyword evidence="11" id="KW-0501">Molybdenum cofactor biosynthesis</keyword>
<dbReference type="EMBL" id="UYYF01000571">
    <property type="protein sequence ID" value="VDM98613.1"/>
    <property type="molecule type" value="Genomic_DNA"/>
</dbReference>
<evidence type="ECO:0000259" key="13">
    <source>
        <dbReference type="PROSITE" id="PS51918"/>
    </source>
</evidence>
<evidence type="ECO:0000256" key="1">
    <source>
        <dbReference type="ARBA" id="ARBA00001637"/>
    </source>
</evidence>
<evidence type="ECO:0000256" key="6">
    <source>
        <dbReference type="ARBA" id="ARBA00022723"/>
    </source>
</evidence>
<dbReference type="UniPathway" id="UPA00344"/>
<dbReference type="InterPro" id="IPR023045">
    <property type="entry name" value="MoaC"/>
</dbReference>
<dbReference type="InterPro" id="IPR002820">
    <property type="entry name" value="Mopterin_CF_biosynth-C_dom"/>
</dbReference>
<comment type="catalytic activity">
    <reaction evidence="1">
        <text>(8S)-3',8-cyclo-7,8-dihydroguanosine 5'-triphosphate = cyclic pyranopterin phosphate + diphosphate</text>
        <dbReference type="Rhea" id="RHEA:49580"/>
        <dbReference type="ChEBI" id="CHEBI:33019"/>
        <dbReference type="ChEBI" id="CHEBI:59648"/>
        <dbReference type="ChEBI" id="CHEBI:131766"/>
        <dbReference type="EC" id="4.6.1.17"/>
    </reaction>
</comment>
<comment type="pathway">
    <text evidence="2">Cofactor biosynthesis; molybdopterin biosynthesis.</text>
</comment>
<dbReference type="Pfam" id="PF01967">
    <property type="entry name" value="MoaC"/>
    <property type="match status" value="1"/>
</dbReference>
<evidence type="ECO:0000256" key="11">
    <source>
        <dbReference type="ARBA" id="ARBA00023150"/>
    </source>
</evidence>
<dbReference type="Pfam" id="PF06463">
    <property type="entry name" value="Mob_synth_C"/>
    <property type="match status" value="1"/>
</dbReference>
<dbReference type="OrthoDB" id="429626at2759"/>
<dbReference type="InterPro" id="IPR058240">
    <property type="entry name" value="rSAM_sf"/>
</dbReference>
<dbReference type="GO" id="GO:0061799">
    <property type="term" value="F:cyclic pyranopterin monophosphate synthase activity"/>
    <property type="evidence" value="ECO:0007669"/>
    <property type="project" value="UniProtKB-EC"/>
</dbReference>
<keyword evidence="10" id="KW-0342">GTP-binding</keyword>
<dbReference type="EC" id="4.6.1.17" evidence="3"/>
<dbReference type="InterPro" id="IPR010505">
    <property type="entry name" value="MoaA_twitch"/>
</dbReference>
<keyword evidence="9" id="KW-0411">Iron-sulfur</keyword>
<dbReference type="GO" id="GO:0061798">
    <property type="term" value="F:GTP 3',8'-cyclase activity"/>
    <property type="evidence" value="ECO:0007669"/>
    <property type="project" value="TreeGrafter"/>
</dbReference>
<dbReference type="NCBIfam" id="NF006870">
    <property type="entry name" value="PRK09364.1"/>
    <property type="match status" value="1"/>
</dbReference>
<dbReference type="InterPro" id="IPR047594">
    <property type="entry name" value="MoaC_bact/euk"/>
</dbReference>
<reference evidence="14 15" key="2">
    <citation type="submission" date="2018-11" db="EMBL/GenBank/DDBJ databases">
        <authorList>
            <consortium name="Pathogen Informatics"/>
        </authorList>
    </citation>
    <scope>NUCLEOTIDE SEQUENCE [LARGE SCALE GENOMIC DNA]</scope>
</reference>
<dbReference type="SFLD" id="SFLDG01383">
    <property type="entry name" value="cyclic_pyranopterin_phosphate"/>
    <property type="match status" value="1"/>
</dbReference>
<evidence type="ECO:0000256" key="12">
    <source>
        <dbReference type="ARBA" id="ARBA00023239"/>
    </source>
</evidence>
<dbReference type="OMA" id="QTVHMTS"/>
<accession>A0A0N5CQS8</accession>
<keyword evidence="15" id="KW-1185">Reference proteome</keyword>
<dbReference type="Gene3D" id="3.30.70.640">
    <property type="entry name" value="Molybdopterin cofactor biosynthesis C (MoaC) domain"/>
    <property type="match status" value="1"/>
</dbReference>
<evidence type="ECO:0000256" key="8">
    <source>
        <dbReference type="ARBA" id="ARBA00023004"/>
    </source>
</evidence>
<keyword evidence="6" id="KW-0479">Metal-binding</keyword>
<dbReference type="GO" id="GO:0006777">
    <property type="term" value="P:Mo-molybdopterin cofactor biosynthetic process"/>
    <property type="evidence" value="ECO:0007669"/>
    <property type="project" value="UniProtKB-KW"/>
</dbReference>
<dbReference type="Gene3D" id="3.20.20.70">
    <property type="entry name" value="Aldolase class I"/>
    <property type="match status" value="1"/>
</dbReference>
<evidence type="ECO:0000313" key="16">
    <source>
        <dbReference type="WBParaSite" id="TCLT_0000257801-mRNA-1"/>
    </source>
</evidence>
<organism evidence="16">
    <name type="scientific">Thelazia callipaeda</name>
    <name type="common">Oriental eyeworm</name>
    <name type="synonym">Parasitic nematode</name>
    <dbReference type="NCBI Taxonomy" id="103827"/>
    <lineage>
        <taxon>Eukaryota</taxon>
        <taxon>Metazoa</taxon>
        <taxon>Ecdysozoa</taxon>
        <taxon>Nematoda</taxon>
        <taxon>Chromadorea</taxon>
        <taxon>Rhabditida</taxon>
        <taxon>Spirurina</taxon>
        <taxon>Spiruromorpha</taxon>
        <taxon>Thelazioidea</taxon>
        <taxon>Thelaziidae</taxon>
        <taxon>Thelazia</taxon>
    </lineage>
</organism>
<keyword evidence="4" id="KW-0004">4Fe-4S</keyword>
<evidence type="ECO:0000313" key="14">
    <source>
        <dbReference type="EMBL" id="VDM98613.1"/>
    </source>
</evidence>
<dbReference type="PROSITE" id="PS51918">
    <property type="entry name" value="RADICAL_SAM"/>
    <property type="match status" value="1"/>
</dbReference>
<feature type="domain" description="Radical SAM core" evidence="13">
    <location>
        <begin position="47"/>
        <end position="267"/>
    </location>
</feature>
<evidence type="ECO:0000256" key="2">
    <source>
        <dbReference type="ARBA" id="ARBA00005046"/>
    </source>
</evidence>
<dbReference type="GO" id="GO:0005525">
    <property type="term" value="F:GTP binding"/>
    <property type="evidence" value="ECO:0007669"/>
    <property type="project" value="UniProtKB-KW"/>
</dbReference>
<dbReference type="SFLD" id="SFLDS00029">
    <property type="entry name" value="Radical_SAM"/>
    <property type="match status" value="1"/>
</dbReference>
<dbReference type="NCBIfam" id="TIGR02666">
    <property type="entry name" value="moaA"/>
    <property type="match status" value="1"/>
</dbReference>
<dbReference type="InterPro" id="IPR007197">
    <property type="entry name" value="rSAM"/>
</dbReference>
<evidence type="ECO:0000256" key="4">
    <source>
        <dbReference type="ARBA" id="ARBA00022485"/>
    </source>
</evidence>
<evidence type="ECO:0000256" key="10">
    <source>
        <dbReference type="ARBA" id="ARBA00023134"/>
    </source>
</evidence>
<dbReference type="SUPFAM" id="SSF55040">
    <property type="entry name" value="Molybdenum cofactor biosynthesis protein C, MoaC"/>
    <property type="match status" value="1"/>
</dbReference>
<dbReference type="CDD" id="cd21117">
    <property type="entry name" value="Twitch_MoaA"/>
    <property type="match status" value="1"/>
</dbReference>
<sequence>MPKRDLLSIATKSYRVLHSSQTNETLKKAPTALKMATSKEDNKLMDGYGRKHKYLRISLVEKCNLKCKYCMPKEGIKLCQKNDILRLDEIIRIATIFAQLGVKKIRLTGGEPTLRKDLVEIIENLSKISGIEHITMTTNGLAIRKKLELFARSGLHGVNISLDTLNPERYLYITGQKGFTDVLKTIESATNIFQIVKINNVVIRNFNDSEVPDFVAITKAKNIDVRFIEYMPFSGNNFAAEKLVPYKELLKILDKIFPQIVRLKDEQNSTSKSYKVEGFQGKFGFISSITDSFCSTCDRIRITADGNLKVCLHDRAEVSLRDIMRCGGTNDDIQKAIIKAIRQKKREHAGIKELMEFSNRNLLSGSQLYNIYCHCSKTFNHINDAGKAKMVDVSMKKVTLRKATAQCTVKITDEVMKALRENKVAKGDVLCVSRIAGIIAAKSTSTIIPLCHNIPLTAVQVEMDLLEEKNEVQIRSTVSTNSQTGVEMEALTAVSVSALTLYDMCKAITHEMTISNIQLLKKEGGKRTVEKIH</sequence>
<dbReference type="SFLD" id="SFLDG01067">
    <property type="entry name" value="SPASM/twitch_domain_containing"/>
    <property type="match status" value="1"/>
</dbReference>
<dbReference type="PANTHER" id="PTHR22960">
    <property type="entry name" value="MOLYBDOPTERIN COFACTOR SYNTHESIS PROTEIN A"/>
    <property type="match status" value="1"/>
</dbReference>
<evidence type="ECO:0000256" key="3">
    <source>
        <dbReference type="ARBA" id="ARBA00012575"/>
    </source>
</evidence>
<protein>
    <recommendedName>
        <fullName evidence="3">cyclic pyranopterin monophosphate synthase</fullName>
        <ecNumber evidence="3">4.6.1.17</ecNumber>
    </recommendedName>
</protein>
<dbReference type="WBParaSite" id="TCLT_0000257801-mRNA-1">
    <property type="protein sequence ID" value="TCLT_0000257801-mRNA-1"/>
    <property type="gene ID" value="TCLT_0000257801"/>
</dbReference>
<dbReference type="InterPro" id="IPR050105">
    <property type="entry name" value="MoCo_biosynth_MoaA/MoaC"/>
</dbReference>
<dbReference type="SMART" id="SM00729">
    <property type="entry name" value="Elp3"/>
    <property type="match status" value="1"/>
</dbReference>
<evidence type="ECO:0000256" key="9">
    <source>
        <dbReference type="ARBA" id="ARBA00023014"/>
    </source>
</evidence>
<dbReference type="InterPro" id="IPR040064">
    <property type="entry name" value="MoaA-like"/>
</dbReference>
<dbReference type="SFLD" id="SFLDG01386">
    <property type="entry name" value="main_SPASM_domain-containing"/>
    <property type="match status" value="1"/>
</dbReference>
<dbReference type="Pfam" id="PF04055">
    <property type="entry name" value="Radical_SAM"/>
    <property type="match status" value="1"/>
</dbReference>
<keyword evidence="5" id="KW-0949">S-adenosyl-L-methionine</keyword>
<dbReference type="InterPro" id="IPR006638">
    <property type="entry name" value="Elp3/MiaA/NifB-like_rSAM"/>
</dbReference>
<dbReference type="InterPro" id="IPR036522">
    <property type="entry name" value="MoaC_sf"/>
</dbReference>
<dbReference type="AlphaFoldDB" id="A0A0N5CQS8"/>
<evidence type="ECO:0000313" key="15">
    <source>
        <dbReference type="Proteomes" id="UP000276776"/>
    </source>
</evidence>
<dbReference type="PANTHER" id="PTHR22960:SF0">
    <property type="entry name" value="MOLYBDENUM COFACTOR BIOSYNTHESIS PROTEIN 1"/>
    <property type="match status" value="1"/>
</dbReference>
<proteinExistence type="predicted"/>
<dbReference type="CDD" id="cd01335">
    <property type="entry name" value="Radical_SAM"/>
    <property type="match status" value="1"/>
</dbReference>
<dbReference type="CDD" id="cd01420">
    <property type="entry name" value="MoaC_PE"/>
    <property type="match status" value="1"/>
</dbReference>
<evidence type="ECO:0000256" key="5">
    <source>
        <dbReference type="ARBA" id="ARBA00022691"/>
    </source>
</evidence>
<keyword evidence="12" id="KW-0456">Lyase</keyword>
<dbReference type="STRING" id="103827.A0A0N5CQS8"/>
<dbReference type="NCBIfam" id="TIGR00581">
    <property type="entry name" value="moaC"/>
    <property type="match status" value="1"/>
</dbReference>
<dbReference type="GO" id="GO:0051539">
    <property type="term" value="F:4 iron, 4 sulfur cluster binding"/>
    <property type="evidence" value="ECO:0007669"/>
    <property type="project" value="UniProtKB-KW"/>
</dbReference>
<dbReference type="GO" id="GO:0046872">
    <property type="term" value="F:metal ion binding"/>
    <property type="evidence" value="ECO:0007669"/>
    <property type="project" value="UniProtKB-KW"/>
</dbReference>
<evidence type="ECO:0000256" key="7">
    <source>
        <dbReference type="ARBA" id="ARBA00022741"/>
    </source>
</evidence>
<name>A0A0N5CQS8_THECL</name>
<dbReference type="InterPro" id="IPR013785">
    <property type="entry name" value="Aldolase_TIM"/>
</dbReference>
<keyword evidence="8" id="KW-0408">Iron</keyword>
<dbReference type="Proteomes" id="UP000276776">
    <property type="component" value="Unassembled WGS sequence"/>
</dbReference>
<reference evidence="16" key="1">
    <citation type="submission" date="2017-02" db="UniProtKB">
        <authorList>
            <consortium name="WormBaseParasite"/>
        </authorList>
    </citation>
    <scope>IDENTIFICATION</scope>
</reference>
<dbReference type="SUPFAM" id="SSF102114">
    <property type="entry name" value="Radical SAM enzymes"/>
    <property type="match status" value="1"/>
</dbReference>
<dbReference type="InterPro" id="IPR013483">
    <property type="entry name" value="MoaA"/>
</dbReference>
<gene>
    <name evidence="14" type="ORF">TCLT_LOCUS2579</name>
</gene>
<keyword evidence="7" id="KW-0547">Nucleotide-binding</keyword>